<dbReference type="RefSeq" id="XP_032827116.1">
    <property type="nucleotide sequence ID" value="XM_032971225.1"/>
</dbReference>
<dbReference type="InterPro" id="IPR050479">
    <property type="entry name" value="CYP11_CYP27_families"/>
</dbReference>
<feature type="binding site" description="axial binding residue" evidence="8">
    <location>
        <position position="467"/>
    </location>
    <ligand>
        <name>heme</name>
        <dbReference type="ChEBI" id="CHEBI:30413"/>
    </ligand>
    <ligandPart>
        <name>Fe</name>
        <dbReference type="ChEBI" id="CHEBI:18248"/>
    </ligandPart>
</feature>
<keyword evidence="4 8" id="KW-0479">Metal-binding</keyword>
<dbReference type="GO" id="GO:0004497">
    <property type="term" value="F:monooxygenase activity"/>
    <property type="evidence" value="ECO:0007669"/>
    <property type="project" value="UniProtKB-KW"/>
</dbReference>
<dbReference type="KEGG" id="pmrn:116952143"/>
<sequence length="520" mass="58167">MNRVVLQRAAGQLPRGCPFAHQGGSSRAAQVVVPGAVEAPASLAGEPCPAAEGARRLRSMSEMPSPPSLPVVGSLFEVLRKGGISKQYQVLTEYHRRLGSVYRMRLGSFESVHVGAPHLIESLFRREAACPRRLDIKPWKAYRDLRGEAYGLLILDDKPWQKMRRAFQKKLMLPEEVAKYDDKINEVLSDFVVHFDATRDAQGGIRDLCLELHKWSFETISYILYGKRFGLLSQDMGEEGQIFITSIKKMMATFGTMLVTPVGLHRSLNTRTWRVHTEAWDNIFRIAKQCVLTRLGNAQCPGQDLVSQVARGGLLSPKELYAGVAEMQIGGVETTAVTLMWAIFHLSRSPRAQRRLRAEMEALLPPGKAPTAVEVASMRYLRACLKESMRLSPTIPFTSRTLSSETQIGEYLLPKDTVVMVSNHAIAWSEEYFANAMSFRPERWLEDPPGTVKPFSHIPFGFGPRMCIGRRLAELEIHLALATIVQTYNIVATDDGPITALHSGTMVPDRKIPVAFVRRR</sequence>
<dbReference type="PROSITE" id="PS00086">
    <property type="entry name" value="CYTOCHROME_P450"/>
    <property type="match status" value="1"/>
</dbReference>
<name>A0AAJ7U1V0_PETMA</name>
<dbReference type="CTD" id="1591"/>
<dbReference type="GO" id="GO:0016705">
    <property type="term" value="F:oxidoreductase activity, acting on paired donors, with incorporation or reduction of molecular oxygen"/>
    <property type="evidence" value="ECO:0007669"/>
    <property type="project" value="InterPro"/>
</dbReference>
<dbReference type="GO" id="GO:0006704">
    <property type="term" value="P:glucocorticoid biosynthetic process"/>
    <property type="evidence" value="ECO:0007669"/>
    <property type="project" value="TreeGrafter"/>
</dbReference>
<dbReference type="SUPFAM" id="SSF48264">
    <property type="entry name" value="Cytochrome P450"/>
    <property type="match status" value="1"/>
</dbReference>
<evidence type="ECO:0000313" key="11">
    <source>
        <dbReference type="RefSeq" id="XP_032827116.1"/>
    </source>
</evidence>
<evidence type="ECO:0000256" key="7">
    <source>
        <dbReference type="ARBA" id="ARBA00023033"/>
    </source>
</evidence>
<keyword evidence="5 9" id="KW-0560">Oxidoreductase</keyword>
<organism evidence="10 11">
    <name type="scientific">Petromyzon marinus</name>
    <name type="common">Sea lamprey</name>
    <dbReference type="NCBI Taxonomy" id="7757"/>
    <lineage>
        <taxon>Eukaryota</taxon>
        <taxon>Metazoa</taxon>
        <taxon>Chordata</taxon>
        <taxon>Craniata</taxon>
        <taxon>Vertebrata</taxon>
        <taxon>Cyclostomata</taxon>
        <taxon>Hyperoartia</taxon>
        <taxon>Petromyzontiformes</taxon>
        <taxon>Petromyzontidae</taxon>
        <taxon>Petromyzon</taxon>
    </lineage>
</organism>
<evidence type="ECO:0000256" key="6">
    <source>
        <dbReference type="ARBA" id="ARBA00023004"/>
    </source>
</evidence>
<dbReference type="AlphaFoldDB" id="A0AAJ7U1V0"/>
<keyword evidence="6 8" id="KW-0408">Iron</keyword>
<evidence type="ECO:0000256" key="2">
    <source>
        <dbReference type="ARBA" id="ARBA00010617"/>
    </source>
</evidence>
<dbReference type="GO" id="GO:0071375">
    <property type="term" value="P:cellular response to peptide hormone stimulus"/>
    <property type="evidence" value="ECO:0007669"/>
    <property type="project" value="TreeGrafter"/>
</dbReference>
<keyword evidence="7 9" id="KW-0503">Monooxygenase</keyword>
<accession>A0AAJ7U1V0</accession>
<dbReference type="GeneID" id="116952143"/>
<evidence type="ECO:0000256" key="1">
    <source>
        <dbReference type="ARBA" id="ARBA00001971"/>
    </source>
</evidence>
<keyword evidence="10" id="KW-1185">Reference proteome</keyword>
<dbReference type="Proteomes" id="UP001318040">
    <property type="component" value="Chromosome 45"/>
</dbReference>
<evidence type="ECO:0000256" key="8">
    <source>
        <dbReference type="PIRSR" id="PIRSR602401-1"/>
    </source>
</evidence>
<dbReference type="GO" id="GO:0042359">
    <property type="term" value="P:vitamin D metabolic process"/>
    <property type="evidence" value="ECO:0007669"/>
    <property type="project" value="UniProtKB-ARBA"/>
</dbReference>
<dbReference type="InterPro" id="IPR002401">
    <property type="entry name" value="Cyt_P450_E_grp-I"/>
</dbReference>
<dbReference type="FunFam" id="1.10.630.10:FF:000006">
    <property type="entry name" value="Cytochrome P450 302a1, mitochondrial"/>
    <property type="match status" value="1"/>
</dbReference>
<dbReference type="InterPro" id="IPR017972">
    <property type="entry name" value="Cyt_P450_CS"/>
</dbReference>
<dbReference type="GO" id="GO:0008203">
    <property type="term" value="P:cholesterol metabolic process"/>
    <property type="evidence" value="ECO:0007669"/>
    <property type="project" value="TreeGrafter"/>
</dbReference>
<comment type="cofactor">
    <cofactor evidence="1 8">
        <name>heme</name>
        <dbReference type="ChEBI" id="CHEBI:30413"/>
    </cofactor>
</comment>
<keyword evidence="3 8" id="KW-0349">Heme</keyword>
<evidence type="ECO:0000256" key="3">
    <source>
        <dbReference type="ARBA" id="ARBA00022617"/>
    </source>
</evidence>
<dbReference type="Gene3D" id="1.10.630.10">
    <property type="entry name" value="Cytochrome P450"/>
    <property type="match status" value="1"/>
</dbReference>
<protein>
    <submittedName>
        <fullName evidence="11">1,25-dihydroxyvitamin D(3) 24-hydroxylase, mitochondrial</fullName>
    </submittedName>
</protein>
<dbReference type="Pfam" id="PF00067">
    <property type="entry name" value="p450"/>
    <property type="match status" value="1"/>
</dbReference>
<gene>
    <name evidence="11" type="primary">LOC116952143</name>
</gene>
<evidence type="ECO:0000256" key="5">
    <source>
        <dbReference type="ARBA" id="ARBA00023002"/>
    </source>
</evidence>
<dbReference type="GO" id="GO:0006700">
    <property type="term" value="P:C21-steroid hormone biosynthetic process"/>
    <property type="evidence" value="ECO:0007669"/>
    <property type="project" value="TreeGrafter"/>
</dbReference>
<evidence type="ECO:0000313" key="10">
    <source>
        <dbReference type="Proteomes" id="UP001318040"/>
    </source>
</evidence>
<dbReference type="InterPro" id="IPR036396">
    <property type="entry name" value="Cyt_P450_sf"/>
</dbReference>
<dbReference type="PRINTS" id="PR00385">
    <property type="entry name" value="P450"/>
</dbReference>
<dbReference type="GO" id="GO:0005506">
    <property type="term" value="F:iron ion binding"/>
    <property type="evidence" value="ECO:0007669"/>
    <property type="project" value="InterPro"/>
</dbReference>
<dbReference type="PANTHER" id="PTHR24279">
    <property type="entry name" value="CYTOCHROME P450"/>
    <property type="match status" value="1"/>
</dbReference>
<dbReference type="PRINTS" id="PR00463">
    <property type="entry name" value="EP450I"/>
</dbReference>
<evidence type="ECO:0000256" key="9">
    <source>
        <dbReference type="RuleBase" id="RU000461"/>
    </source>
</evidence>
<dbReference type="InterPro" id="IPR001128">
    <property type="entry name" value="Cyt_P450"/>
</dbReference>
<dbReference type="GO" id="GO:0020037">
    <property type="term" value="F:heme binding"/>
    <property type="evidence" value="ECO:0007669"/>
    <property type="project" value="InterPro"/>
</dbReference>
<evidence type="ECO:0000256" key="4">
    <source>
        <dbReference type="ARBA" id="ARBA00022723"/>
    </source>
</evidence>
<reference evidence="11" key="1">
    <citation type="submission" date="2025-08" db="UniProtKB">
        <authorList>
            <consortium name="RefSeq"/>
        </authorList>
    </citation>
    <scope>IDENTIFICATION</scope>
    <source>
        <tissue evidence="11">Sperm</tissue>
    </source>
</reference>
<comment type="similarity">
    <text evidence="2 9">Belongs to the cytochrome P450 family.</text>
</comment>
<dbReference type="PANTHER" id="PTHR24279:SF125">
    <property type="entry name" value="CYTOCHROME P450 FAMILY 24 SUBFAMILY A MEMBER 1"/>
    <property type="match status" value="1"/>
</dbReference>
<dbReference type="GO" id="GO:0034650">
    <property type="term" value="P:cortisol metabolic process"/>
    <property type="evidence" value="ECO:0007669"/>
    <property type="project" value="TreeGrafter"/>
</dbReference>
<dbReference type="GO" id="GO:0005743">
    <property type="term" value="C:mitochondrial inner membrane"/>
    <property type="evidence" value="ECO:0007669"/>
    <property type="project" value="TreeGrafter"/>
</dbReference>
<proteinExistence type="inferred from homology"/>